<reference evidence="1 2" key="1">
    <citation type="submission" date="2019-05" db="EMBL/GenBank/DDBJ databases">
        <title>Another draft genome of Portunus trituberculatus and its Hox gene families provides insights of decapod evolution.</title>
        <authorList>
            <person name="Jeong J.-H."/>
            <person name="Song I."/>
            <person name="Kim S."/>
            <person name="Choi T."/>
            <person name="Kim D."/>
            <person name="Ryu S."/>
            <person name="Kim W."/>
        </authorList>
    </citation>
    <scope>NUCLEOTIDE SEQUENCE [LARGE SCALE GENOMIC DNA]</scope>
    <source>
        <tissue evidence="1">Muscle</tissue>
    </source>
</reference>
<evidence type="ECO:0000313" key="2">
    <source>
        <dbReference type="Proteomes" id="UP000324222"/>
    </source>
</evidence>
<keyword evidence="2" id="KW-1185">Reference proteome</keyword>
<proteinExistence type="predicted"/>
<name>A0A5B7CTB9_PORTR</name>
<dbReference type="AlphaFoldDB" id="A0A5B7CTB9"/>
<accession>A0A5B7CTB9</accession>
<evidence type="ECO:0000313" key="1">
    <source>
        <dbReference type="EMBL" id="MPC11894.1"/>
    </source>
</evidence>
<gene>
    <name evidence="1" type="ORF">E2C01_004569</name>
</gene>
<sequence>MEWVAARMERVSSGRADTQESVLEILELKTLILTQDDSAGNGLATTHECTDAVSFFNGELEEHSVFLLQPLSSQYCFKISM</sequence>
<organism evidence="1 2">
    <name type="scientific">Portunus trituberculatus</name>
    <name type="common">Swimming crab</name>
    <name type="synonym">Neptunus trituberculatus</name>
    <dbReference type="NCBI Taxonomy" id="210409"/>
    <lineage>
        <taxon>Eukaryota</taxon>
        <taxon>Metazoa</taxon>
        <taxon>Ecdysozoa</taxon>
        <taxon>Arthropoda</taxon>
        <taxon>Crustacea</taxon>
        <taxon>Multicrustacea</taxon>
        <taxon>Malacostraca</taxon>
        <taxon>Eumalacostraca</taxon>
        <taxon>Eucarida</taxon>
        <taxon>Decapoda</taxon>
        <taxon>Pleocyemata</taxon>
        <taxon>Brachyura</taxon>
        <taxon>Eubrachyura</taxon>
        <taxon>Portunoidea</taxon>
        <taxon>Portunidae</taxon>
        <taxon>Portuninae</taxon>
        <taxon>Portunus</taxon>
    </lineage>
</organism>
<dbReference type="EMBL" id="VSRR010000186">
    <property type="protein sequence ID" value="MPC11894.1"/>
    <property type="molecule type" value="Genomic_DNA"/>
</dbReference>
<comment type="caution">
    <text evidence="1">The sequence shown here is derived from an EMBL/GenBank/DDBJ whole genome shotgun (WGS) entry which is preliminary data.</text>
</comment>
<protein>
    <submittedName>
        <fullName evidence="1">Uncharacterized protein</fullName>
    </submittedName>
</protein>
<dbReference type="Proteomes" id="UP000324222">
    <property type="component" value="Unassembled WGS sequence"/>
</dbReference>